<dbReference type="SUPFAM" id="SSF48371">
    <property type="entry name" value="ARM repeat"/>
    <property type="match status" value="1"/>
</dbReference>
<dbReference type="GO" id="GO:0035005">
    <property type="term" value="F:1-phosphatidylinositol-4-phosphate 3-kinase activity"/>
    <property type="evidence" value="ECO:0007669"/>
    <property type="project" value="TreeGrafter"/>
</dbReference>
<dbReference type="Pfam" id="PF00169">
    <property type="entry name" value="PH"/>
    <property type="match status" value="1"/>
</dbReference>
<evidence type="ECO:0000256" key="6">
    <source>
        <dbReference type="ARBA" id="ARBA00022840"/>
    </source>
</evidence>
<dbReference type="GO" id="GO:0043491">
    <property type="term" value="P:phosphatidylinositol 3-kinase/protein kinase B signal transduction"/>
    <property type="evidence" value="ECO:0007669"/>
    <property type="project" value="TreeGrafter"/>
</dbReference>
<dbReference type="GO" id="GO:0016477">
    <property type="term" value="P:cell migration"/>
    <property type="evidence" value="ECO:0007669"/>
    <property type="project" value="TreeGrafter"/>
</dbReference>
<dbReference type="Gene3D" id="2.60.40.150">
    <property type="entry name" value="C2 domain"/>
    <property type="match status" value="1"/>
</dbReference>
<dbReference type="GO" id="GO:0048015">
    <property type="term" value="P:phosphatidylinositol-mediated signaling"/>
    <property type="evidence" value="ECO:0007669"/>
    <property type="project" value="TreeGrafter"/>
</dbReference>
<keyword evidence="2" id="KW-0479">Metal-binding</keyword>
<dbReference type="EMBL" id="MDYQ01000028">
    <property type="protein sequence ID" value="PRP86674.1"/>
    <property type="molecule type" value="Genomic_DNA"/>
</dbReference>
<dbReference type="PROSITE" id="PS50003">
    <property type="entry name" value="PH_DOMAIN"/>
    <property type="match status" value="1"/>
</dbReference>
<dbReference type="GO" id="GO:0005886">
    <property type="term" value="C:plasma membrane"/>
    <property type="evidence" value="ECO:0007669"/>
    <property type="project" value="TreeGrafter"/>
</dbReference>
<dbReference type="CDD" id="cd00891">
    <property type="entry name" value="PI3Kc"/>
    <property type="match status" value="1"/>
</dbReference>
<evidence type="ECO:0000256" key="3">
    <source>
        <dbReference type="ARBA" id="ARBA00022741"/>
    </source>
</evidence>
<dbReference type="SMART" id="SM00109">
    <property type="entry name" value="C1"/>
    <property type="match status" value="1"/>
</dbReference>
<dbReference type="SMART" id="SM00145">
    <property type="entry name" value="PI3Ka"/>
    <property type="match status" value="1"/>
</dbReference>
<dbReference type="GO" id="GO:0005547">
    <property type="term" value="F:phosphatidylinositol-3,4,5-trisphosphate binding"/>
    <property type="evidence" value="ECO:0007669"/>
    <property type="project" value="UniProtKB-ARBA"/>
</dbReference>
<evidence type="ECO:0000256" key="7">
    <source>
        <dbReference type="PROSITE-ProRule" id="PRU00880"/>
    </source>
</evidence>
<dbReference type="InterPro" id="IPR011993">
    <property type="entry name" value="PH-like_dom_sf"/>
</dbReference>
<dbReference type="PROSITE" id="PS50290">
    <property type="entry name" value="PI3_4_KINASE_3"/>
    <property type="match status" value="1"/>
</dbReference>
<dbReference type="InterPro" id="IPR036940">
    <property type="entry name" value="PI3/4_kinase_cat_sf"/>
</dbReference>
<feature type="compositionally biased region" description="Acidic residues" evidence="8">
    <location>
        <begin position="208"/>
        <end position="217"/>
    </location>
</feature>
<dbReference type="InterPro" id="IPR046349">
    <property type="entry name" value="C1-like_sf"/>
</dbReference>
<dbReference type="SMART" id="SM00233">
    <property type="entry name" value="PH"/>
    <property type="match status" value="1"/>
</dbReference>
<dbReference type="Pfam" id="PF00613">
    <property type="entry name" value="PI3Ka"/>
    <property type="match status" value="1"/>
</dbReference>
<evidence type="ECO:0000259" key="13">
    <source>
        <dbReference type="PROSITE" id="PS51546"/>
    </source>
</evidence>
<keyword evidence="4 15" id="KW-0418">Kinase</keyword>
<sequence length="1547" mass="176275">MSYLQRTNRSSSLSRIQFKVKLTLPDGGDIVCQFPMLATVDQVKTTLIKSSTYLSSYPPETICLGVSESKLFHVSFVKFVLADSQFEREIRDGHTIHVMMFEKRANGGIVSWMPVGLDNHSSARRTGTTFERPTLPDIPERRTRTMMAPALPTRNRSRSVDQTSDRDLPLVFNEPSPDDIIDRLLIDLGDDSPNGLPSRRPSIQQTILEDEDEDSENSDVGSSTNVMGSPKKELRYGSTFEKTQLDFLPGYQNKKKSTSVSSDDTLLDLNFTDTYKEWVNQPPAPPPINKISVSADNIVRRKKVDHVEDIKKSTKKKAGRVDATAHIFQAQSIIAPVTCDLCATYIIGITSQCFACESCNYTVHKRCVAFAPKSCQRINLRTARSQDHSNSTFPNAEDAFAHPDKAGFLSKQGHVARSWKRRWFVLKGPWLYYLKTEDATLKGTRNFRAIAKTLTTGDLCGVPMGVIPLSDCLVAPIEGKRYGFTIYCKNKNYPIVADSWDDMESWVNAIRKIATEISLRRVAPLIEKHKAFPLTNVETELVMTERPRESQDLIMLSDLEPSPLELEKKEMSFGLSRFDWAQVPLYYQDLSDLHTEGTDIAVPQLSQKALDTLRFSRQNFSAEVDMETRDFVLRIRDLVSANAIRNDSKVLTAARVDGHVITIPPHYPTRFLVFFRFSPELEKSVVCSPAMTLDYVVGQVMSKLQFSSFCNEVNSNQDLYLKIVGCEEYLQISNVVMYNILYVREAVLRAKRVSFHVLEKKSIPAGVSFPWEPVGKMDMGKSIDRAVTFNRFRLAEIGLTRRTSRSSVRISDKRQVYHSVDISRFFEIRVMGFHFLPLDILYQTWGVQEVQSGNVSLFLEIGLSYGMEPVCPFGYTKKVQLSVQNIDGQPKSSALWAEWLTLDTKISQIPREARITITLYATKNKEMEPYELMYGGNNLCEALAWVTYPVVDVQGSMVHRILTLSMWVRGKANPIATPINNPIFDGFSIILEFPDTPHPIVFPLESGNVREKNTIITPTKNQQDKLDEILDRDSLSDLSKSERDLVWNYRRHIINTRSAYALSKVVRSVPWRLAQQMDHLAQLLEETPHPPPIQCLELLDSNFPSVIVRNYAVRGLKTLSDEGLKEYMPQLVQVLKYENHHFSHLVFFLLQRAFRNRRVVGQQLFWLLKAELHIVEISMRFRLILEALLLGCNDFQEELINQVDVINVLQMVSTMVKSAPASKRSQVLTSELLRHNFPRSFSLPILPTVRLTGLCVDKCRFLDSSTFPILLVLQNEDPYGPPIQIMFKNGDDLRQDALTIQMIKIMDRLWRDNELNLHLTVYEVLPTGENCGLIEIVANSKTVADIQKAHGGVTSAFKKTPLYNHITQNNRSTELYKLAVRNFTLSLAAYSVLTFVLGISDRHNDNVMISDDGHLFHIDFGYIMGNIMKFGVFKRETAPFVLTPEMIYVMQSEKSENYFDFYVRSCGQAFNLLRKNADIFLTLFSMMVSTGLPQIKRFEDIYYIRGAFVLDKTEEEAAEYFADLIHESLSTTRTRVNNAIHIWAHPD</sequence>
<dbReference type="InParanoid" id="A0A2P6NRT4"/>
<dbReference type="CDD" id="cd00029">
    <property type="entry name" value="C1"/>
    <property type="match status" value="1"/>
</dbReference>
<feature type="domain" description="C2 PI3K-type" evidence="14">
    <location>
        <begin position="822"/>
        <end position="1012"/>
    </location>
</feature>
<dbReference type="FunFam" id="1.10.1070.11:FF:000001">
    <property type="entry name" value="Phosphatidylinositol 4,5-bisphosphate 3-kinase catalytic subunit"/>
    <property type="match status" value="1"/>
</dbReference>
<evidence type="ECO:0000256" key="2">
    <source>
        <dbReference type="ARBA" id="ARBA00022723"/>
    </source>
</evidence>
<dbReference type="InterPro" id="IPR029071">
    <property type="entry name" value="Ubiquitin-like_domsf"/>
</dbReference>
<dbReference type="STRING" id="1890364.A0A2P6NRT4"/>
<evidence type="ECO:0000256" key="5">
    <source>
        <dbReference type="ARBA" id="ARBA00022833"/>
    </source>
</evidence>
<dbReference type="Pfam" id="PF00130">
    <property type="entry name" value="C1_1"/>
    <property type="match status" value="1"/>
</dbReference>
<dbReference type="InterPro" id="IPR015433">
    <property type="entry name" value="PI3/4_kinase"/>
</dbReference>
<dbReference type="SUPFAM" id="SSF56112">
    <property type="entry name" value="Protein kinase-like (PK-like)"/>
    <property type="match status" value="1"/>
</dbReference>
<feature type="region of interest" description="Disordered" evidence="8">
    <location>
        <begin position="206"/>
        <end position="233"/>
    </location>
</feature>
<comment type="similarity">
    <text evidence="7">Belongs to the PI3/PI4-kinase family.</text>
</comment>
<dbReference type="Gene3D" id="3.10.20.90">
    <property type="entry name" value="Phosphatidylinositol 3-kinase Catalytic Subunit, Chain A, domain 1"/>
    <property type="match status" value="1"/>
</dbReference>
<dbReference type="Proteomes" id="UP000241769">
    <property type="component" value="Unassembled WGS sequence"/>
</dbReference>
<evidence type="ECO:0000256" key="4">
    <source>
        <dbReference type="ARBA" id="ARBA00022777"/>
    </source>
</evidence>
<keyword evidence="16" id="KW-1185">Reference proteome</keyword>
<proteinExistence type="inferred from homology"/>
<dbReference type="PANTHER" id="PTHR10048">
    <property type="entry name" value="PHOSPHATIDYLINOSITOL KINASE"/>
    <property type="match status" value="1"/>
</dbReference>
<evidence type="ECO:0000259" key="14">
    <source>
        <dbReference type="PROSITE" id="PS51547"/>
    </source>
</evidence>
<reference evidence="15 16" key="1">
    <citation type="journal article" date="2018" name="Genome Biol. Evol.">
        <title>Multiple Roots of Fruiting Body Formation in Amoebozoa.</title>
        <authorList>
            <person name="Hillmann F."/>
            <person name="Forbes G."/>
            <person name="Novohradska S."/>
            <person name="Ferling I."/>
            <person name="Riege K."/>
            <person name="Groth M."/>
            <person name="Westermann M."/>
            <person name="Marz M."/>
            <person name="Spaller T."/>
            <person name="Winckler T."/>
            <person name="Schaap P."/>
            <person name="Glockner G."/>
        </authorList>
    </citation>
    <scope>NUCLEOTIDE SEQUENCE [LARGE SCALE GENOMIC DNA]</scope>
    <source>
        <strain evidence="15 16">Jena</strain>
    </source>
</reference>
<feature type="domain" description="PIK helical" evidence="12">
    <location>
        <begin position="1012"/>
        <end position="1191"/>
    </location>
</feature>
<dbReference type="InterPro" id="IPR011009">
    <property type="entry name" value="Kinase-like_dom_sf"/>
</dbReference>
<keyword evidence="5" id="KW-0862">Zinc</keyword>
<dbReference type="PROSITE" id="PS00479">
    <property type="entry name" value="ZF_DAG_PE_1"/>
    <property type="match status" value="1"/>
</dbReference>
<dbReference type="InterPro" id="IPR035892">
    <property type="entry name" value="C2_domain_sf"/>
</dbReference>
<dbReference type="GO" id="GO:0005524">
    <property type="term" value="F:ATP binding"/>
    <property type="evidence" value="ECO:0007669"/>
    <property type="project" value="UniProtKB-KW"/>
</dbReference>
<dbReference type="InterPro" id="IPR002219">
    <property type="entry name" value="PKC_DAG/PE"/>
</dbReference>
<evidence type="ECO:0000313" key="15">
    <source>
        <dbReference type="EMBL" id="PRP86674.1"/>
    </source>
</evidence>
<evidence type="ECO:0000256" key="8">
    <source>
        <dbReference type="SAM" id="MobiDB-lite"/>
    </source>
</evidence>
<dbReference type="GO" id="GO:0005942">
    <property type="term" value="C:phosphatidylinositol 3-kinase complex"/>
    <property type="evidence" value="ECO:0007669"/>
    <property type="project" value="TreeGrafter"/>
</dbReference>
<dbReference type="SUPFAM" id="SSF57889">
    <property type="entry name" value="Cysteine-rich domain"/>
    <property type="match status" value="1"/>
</dbReference>
<gene>
    <name evidence="15" type="ORF">PROFUN_05153</name>
</gene>
<dbReference type="Gene3D" id="1.10.1070.11">
    <property type="entry name" value="Phosphatidylinositol 3-/4-kinase, catalytic domain"/>
    <property type="match status" value="1"/>
</dbReference>
<dbReference type="PROSITE" id="PS51545">
    <property type="entry name" value="PIK_HELICAL"/>
    <property type="match status" value="1"/>
</dbReference>
<dbReference type="InterPro" id="IPR000341">
    <property type="entry name" value="PI3K_Ras-bd_dom"/>
</dbReference>
<dbReference type="Gene3D" id="3.30.1010.10">
    <property type="entry name" value="Phosphatidylinositol 3-kinase Catalytic Subunit, Chain A, domain 4"/>
    <property type="match status" value="1"/>
</dbReference>
<dbReference type="PROSITE" id="PS50081">
    <property type="entry name" value="ZF_DAG_PE_2"/>
    <property type="match status" value="1"/>
</dbReference>
<dbReference type="Pfam" id="PF00794">
    <property type="entry name" value="PI3K_rbd"/>
    <property type="match status" value="1"/>
</dbReference>
<evidence type="ECO:0000259" key="10">
    <source>
        <dbReference type="PROSITE" id="PS50081"/>
    </source>
</evidence>
<dbReference type="Pfam" id="PF00454">
    <property type="entry name" value="PI3_PI4_kinase"/>
    <property type="match status" value="1"/>
</dbReference>
<dbReference type="InterPro" id="IPR001849">
    <property type="entry name" value="PH_domain"/>
</dbReference>
<dbReference type="PANTHER" id="PTHR10048:SF14">
    <property type="entry name" value="LD28067P"/>
    <property type="match status" value="1"/>
</dbReference>
<dbReference type="InterPro" id="IPR001263">
    <property type="entry name" value="PI3K_accessory_dom"/>
</dbReference>
<feature type="domain" description="PH" evidence="9">
    <location>
        <begin position="402"/>
        <end position="515"/>
    </location>
</feature>
<evidence type="ECO:0000256" key="1">
    <source>
        <dbReference type="ARBA" id="ARBA00022679"/>
    </source>
</evidence>
<dbReference type="FunFam" id="2.30.29.30:FF:000286">
    <property type="entry name" value="PH-protein kinase domain containing protein"/>
    <property type="match status" value="1"/>
</dbReference>
<dbReference type="Gene3D" id="2.30.29.30">
    <property type="entry name" value="Pleckstrin-homology domain (PH domain)/Phosphotyrosine-binding domain (PTB)"/>
    <property type="match status" value="1"/>
</dbReference>
<dbReference type="InterPro" id="IPR042236">
    <property type="entry name" value="PI3K_accessory_sf"/>
</dbReference>
<evidence type="ECO:0000313" key="16">
    <source>
        <dbReference type="Proteomes" id="UP000241769"/>
    </source>
</evidence>
<dbReference type="GO" id="GO:0046872">
    <property type="term" value="F:metal ion binding"/>
    <property type="evidence" value="ECO:0007669"/>
    <property type="project" value="UniProtKB-KW"/>
</dbReference>
<dbReference type="InterPro" id="IPR035448">
    <property type="entry name" value="PI3Kc"/>
</dbReference>
<feature type="domain" description="Phorbol-ester/DAG-type" evidence="10">
    <location>
        <begin position="325"/>
        <end position="375"/>
    </location>
</feature>
<name>A0A2P6NRT4_9EUKA</name>
<dbReference type="SUPFAM" id="SSF54236">
    <property type="entry name" value="Ubiquitin-like"/>
    <property type="match status" value="1"/>
</dbReference>
<dbReference type="InterPro" id="IPR016024">
    <property type="entry name" value="ARM-type_fold"/>
</dbReference>
<evidence type="ECO:0000259" key="9">
    <source>
        <dbReference type="PROSITE" id="PS50003"/>
    </source>
</evidence>
<dbReference type="SUPFAM" id="SSF49562">
    <property type="entry name" value="C2 domain (Calcium/lipid-binding domain, CaLB)"/>
    <property type="match status" value="1"/>
</dbReference>
<feature type="domain" description="PI3K/PI4K catalytic" evidence="11">
    <location>
        <begin position="1255"/>
        <end position="1533"/>
    </location>
</feature>
<keyword evidence="3" id="KW-0547">Nucleotide-binding</keyword>
<dbReference type="PROSITE" id="PS51546">
    <property type="entry name" value="PI3K_RBD"/>
    <property type="match status" value="1"/>
</dbReference>
<feature type="domain" description="PI3K-RBD" evidence="13">
    <location>
        <begin position="668"/>
        <end position="759"/>
    </location>
</feature>
<dbReference type="GO" id="GO:0016303">
    <property type="term" value="F:1-phosphatidylinositol-3-kinase activity"/>
    <property type="evidence" value="ECO:0007669"/>
    <property type="project" value="TreeGrafter"/>
</dbReference>
<feature type="region of interest" description="Disordered" evidence="8">
    <location>
        <begin position="153"/>
        <end position="173"/>
    </location>
</feature>
<keyword evidence="6" id="KW-0067">ATP-binding</keyword>
<dbReference type="SMART" id="SM00146">
    <property type="entry name" value="PI3Kc"/>
    <property type="match status" value="1"/>
</dbReference>
<dbReference type="Gene3D" id="3.30.60.20">
    <property type="match status" value="1"/>
</dbReference>
<dbReference type="SMART" id="SM00142">
    <property type="entry name" value="PI3K_C2"/>
    <property type="match status" value="1"/>
</dbReference>
<dbReference type="PROSITE" id="PS51547">
    <property type="entry name" value="C2_PI3K"/>
    <property type="match status" value="1"/>
</dbReference>
<dbReference type="PROSITE" id="PS00915">
    <property type="entry name" value="PI3_4_KINASE_1"/>
    <property type="match status" value="1"/>
</dbReference>
<dbReference type="SUPFAM" id="SSF50729">
    <property type="entry name" value="PH domain-like"/>
    <property type="match status" value="1"/>
</dbReference>
<comment type="caution">
    <text evidence="15">The sequence shown here is derived from an EMBL/GenBank/DDBJ whole genome shotgun (WGS) entry which is preliminary data.</text>
</comment>
<evidence type="ECO:0000259" key="12">
    <source>
        <dbReference type="PROSITE" id="PS51545"/>
    </source>
</evidence>
<dbReference type="GO" id="GO:0005737">
    <property type="term" value="C:cytoplasm"/>
    <property type="evidence" value="ECO:0007669"/>
    <property type="project" value="TreeGrafter"/>
</dbReference>
<dbReference type="Pfam" id="PF00792">
    <property type="entry name" value="PI3K_C2"/>
    <property type="match status" value="1"/>
</dbReference>
<dbReference type="PROSITE" id="PS00916">
    <property type="entry name" value="PI3_4_KINASE_2"/>
    <property type="match status" value="1"/>
</dbReference>
<dbReference type="OrthoDB" id="67688at2759"/>
<keyword evidence="1" id="KW-0808">Transferase</keyword>
<dbReference type="InterPro" id="IPR018936">
    <property type="entry name" value="PI3/4_kinase_CS"/>
</dbReference>
<dbReference type="InterPro" id="IPR002420">
    <property type="entry name" value="PI3K-type_C2_dom"/>
</dbReference>
<evidence type="ECO:0000259" key="11">
    <source>
        <dbReference type="PROSITE" id="PS50290"/>
    </source>
</evidence>
<organism evidence="15 16">
    <name type="scientific">Planoprotostelium fungivorum</name>
    <dbReference type="NCBI Taxonomy" id="1890364"/>
    <lineage>
        <taxon>Eukaryota</taxon>
        <taxon>Amoebozoa</taxon>
        <taxon>Evosea</taxon>
        <taxon>Variosea</taxon>
        <taxon>Cavosteliida</taxon>
        <taxon>Cavosteliaceae</taxon>
        <taxon>Planoprotostelium</taxon>
    </lineage>
</organism>
<accession>A0A2P6NRT4</accession>
<dbReference type="InterPro" id="IPR000403">
    <property type="entry name" value="PI3/4_kinase_cat_dom"/>
</dbReference>
<protein>
    <submittedName>
        <fullName evidence="15">Phosphatidylinositol 3-kinase</fullName>
    </submittedName>
</protein>
<dbReference type="Gene3D" id="1.25.40.70">
    <property type="entry name" value="Phosphatidylinositol 3-kinase, accessory domain (PIK)"/>
    <property type="match status" value="1"/>
</dbReference>